<keyword evidence="4" id="KW-1185">Reference proteome</keyword>
<sequence length="318" mass="35412">MPGGFVGLPRFDCPIPPRLSPHADATQEWLSTWLTRFDLPLDPPALDRLHRTGIARYAGRICPDVGATELRALAALFTWFFLVDDLCDRPRNSTPQQVDGLRQGVLKLLRAGPRSRHPGFTGPLRRMLVDVWRAPRARMPAHWRVRFVDAMAHFLDGVWRESADKAAGRVPTLAEYVPLRRATSAAYVAYALVEFATGQVLPDAVHHHPHLVRIAETANDLLSWFNDVISLDRDRTNSGGHNLVLATAREHGVPVETAMSLVTDRWRAAMDHFVALRATVPSFGPELDRAVAVHLDGVANSVRGTIDWSLESARYLVP</sequence>
<dbReference type="SUPFAM" id="SSF48576">
    <property type="entry name" value="Terpenoid synthases"/>
    <property type="match status" value="1"/>
</dbReference>
<keyword evidence="2" id="KW-0479">Metal-binding</keyword>
<dbReference type="STRING" id="145854.GA0074692_4799"/>
<dbReference type="SFLD" id="SFLDS00005">
    <property type="entry name" value="Isoprenoid_Synthase_Type_I"/>
    <property type="match status" value="1"/>
</dbReference>
<reference evidence="4" key="1">
    <citation type="submission" date="2016-06" db="EMBL/GenBank/DDBJ databases">
        <authorList>
            <person name="Varghese N."/>
            <person name="Submissions Spin"/>
        </authorList>
    </citation>
    <scope>NUCLEOTIDE SEQUENCE [LARGE SCALE GENOMIC DNA]</scope>
    <source>
        <strain evidence="4">DSM 43817</strain>
    </source>
</reference>
<protein>
    <recommendedName>
        <fullName evidence="2">Terpene synthase</fullName>
        <ecNumber evidence="2">4.2.3.-</ecNumber>
    </recommendedName>
</protein>
<dbReference type="PANTHER" id="PTHR35201">
    <property type="entry name" value="TERPENE SYNTHASE"/>
    <property type="match status" value="1"/>
</dbReference>
<dbReference type="Proteomes" id="UP000198959">
    <property type="component" value="Unassembled WGS sequence"/>
</dbReference>
<evidence type="ECO:0000313" key="3">
    <source>
        <dbReference type="EMBL" id="SCL37821.1"/>
    </source>
</evidence>
<name>A0A1C6T7P9_9ACTN</name>
<dbReference type="OrthoDB" id="2989600at2"/>
<dbReference type="InterPro" id="IPR034686">
    <property type="entry name" value="Terpene_cyclase-like_2"/>
</dbReference>
<dbReference type="EMBL" id="FMHW01000002">
    <property type="protein sequence ID" value="SCL37821.1"/>
    <property type="molecule type" value="Genomic_DNA"/>
</dbReference>
<dbReference type="InterPro" id="IPR008949">
    <property type="entry name" value="Isoprenoid_synthase_dom_sf"/>
</dbReference>
<dbReference type="GO" id="GO:0010333">
    <property type="term" value="F:terpene synthase activity"/>
    <property type="evidence" value="ECO:0007669"/>
    <property type="project" value="InterPro"/>
</dbReference>
<dbReference type="PANTHER" id="PTHR35201:SF4">
    <property type="entry name" value="BETA-PINACENE SYNTHASE-RELATED"/>
    <property type="match status" value="1"/>
</dbReference>
<comment type="cofactor">
    <cofactor evidence="2">
        <name>Mg(2+)</name>
        <dbReference type="ChEBI" id="CHEBI:18420"/>
    </cofactor>
</comment>
<dbReference type="EC" id="4.2.3.-" evidence="2"/>
<proteinExistence type="inferred from homology"/>
<dbReference type="AlphaFoldDB" id="A0A1C6T7P9"/>
<keyword evidence="1 2" id="KW-0456">Lyase</keyword>
<evidence type="ECO:0000256" key="1">
    <source>
        <dbReference type="ARBA" id="ARBA00023239"/>
    </source>
</evidence>
<organism evidence="3 4">
    <name type="scientific">Micromonospora pallida</name>
    <dbReference type="NCBI Taxonomy" id="145854"/>
    <lineage>
        <taxon>Bacteria</taxon>
        <taxon>Bacillati</taxon>
        <taxon>Actinomycetota</taxon>
        <taxon>Actinomycetes</taxon>
        <taxon>Micromonosporales</taxon>
        <taxon>Micromonosporaceae</taxon>
        <taxon>Micromonospora</taxon>
    </lineage>
</organism>
<gene>
    <name evidence="3" type="ORF">GA0074692_4799</name>
</gene>
<dbReference type="SFLD" id="SFLDG01020">
    <property type="entry name" value="Terpene_Cyclase_Like_2"/>
    <property type="match status" value="1"/>
</dbReference>
<accession>A0A1C6T7P9</accession>
<dbReference type="GO" id="GO:0046872">
    <property type="term" value="F:metal ion binding"/>
    <property type="evidence" value="ECO:0007669"/>
    <property type="project" value="UniProtKB-KW"/>
</dbReference>
<dbReference type="Pfam" id="PF19086">
    <property type="entry name" value="Terpene_syn_C_2"/>
    <property type="match status" value="1"/>
</dbReference>
<evidence type="ECO:0000256" key="2">
    <source>
        <dbReference type="RuleBase" id="RU366034"/>
    </source>
</evidence>
<comment type="similarity">
    <text evidence="2">Belongs to the terpene synthase family.</text>
</comment>
<evidence type="ECO:0000313" key="4">
    <source>
        <dbReference type="Proteomes" id="UP000198959"/>
    </source>
</evidence>
<keyword evidence="2" id="KW-0460">Magnesium</keyword>
<dbReference type="Gene3D" id="1.10.600.10">
    <property type="entry name" value="Farnesyl Diphosphate Synthase"/>
    <property type="match status" value="1"/>
</dbReference>